<dbReference type="Pfam" id="PF00707">
    <property type="entry name" value="IF3_C"/>
    <property type="match status" value="1"/>
</dbReference>
<dbReference type="PANTHER" id="PTHR10938">
    <property type="entry name" value="TRANSLATION INITIATION FACTOR IF-3"/>
    <property type="match status" value="1"/>
</dbReference>
<dbReference type="OrthoDB" id="21573at2759"/>
<evidence type="ECO:0000256" key="1">
    <source>
        <dbReference type="ARBA" id="ARBA00005439"/>
    </source>
</evidence>
<keyword evidence="3" id="KW-0648">Protein biosynthesis</keyword>
<dbReference type="InterPro" id="IPR001288">
    <property type="entry name" value="Translation_initiation_fac_3"/>
</dbReference>
<accession>A0A9P7MIS5</accession>
<sequence length="276" mass="31272">MRATTQCSNTSRRALCRVFLPPIEQTMLPLPLPLFFLPCQSVTKLHQLRSYASKPPARGPRGRTAVAASEQVAHEERGFDKRFTTQKDIENSGRSRPPQNDEITDPLIMVIDKTEPEGPFPTRHVLTKLNPDELLRMIHPYIPADSSKNRPKPQYALCKIFSKAEELERQKQLREKKKAESAKKIKSKELELTWSISEHDLGTKMRQMGKFLAKGYKVEVLVARKKGGRQASMEDAEKLVKSLQAEVEKNGGRETKPFSGTTGGTMRFFLEGKLVK</sequence>
<evidence type="ECO:0000313" key="7">
    <source>
        <dbReference type="Proteomes" id="UP000706124"/>
    </source>
</evidence>
<comment type="similarity">
    <text evidence="1">Belongs to the IF-3 family.</text>
</comment>
<dbReference type="GO" id="GO:0005739">
    <property type="term" value="C:mitochondrion"/>
    <property type="evidence" value="ECO:0007669"/>
    <property type="project" value="TreeGrafter"/>
</dbReference>
<dbReference type="GO" id="GO:0032790">
    <property type="term" value="P:ribosome disassembly"/>
    <property type="evidence" value="ECO:0007669"/>
    <property type="project" value="TreeGrafter"/>
</dbReference>
<reference evidence="6 7" key="1">
    <citation type="journal article" date="2020" name="bioRxiv">
        <title>Whole genome comparisons of ergot fungi reveals the divergence and evolution of species within the genus Claviceps are the result of varying mechanisms driving genome evolution and host range expansion.</title>
        <authorList>
            <person name="Wyka S.A."/>
            <person name="Mondo S.J."/>
            <person name="Liu M."/>
            <person name="Dettman J."/>
            <person name="Nalam V."/>
            <person name="Broders K.D."/>
        </authorList>
    </citation>
    <scope>NUCLEOTIDE SEQUENCE [LARGE SCALE GENOMIC DNA]</scope>
    <source>
        <strain evidence="6 7">CCC 1485</strain>
    </source>
</reference>
<dbReference type="InterPro" id="IPR036788">
    <property type="entry name" value="T_IF-3_C_sf"/>
</dbReference>
<dbReference type="PANTHER" id="PTHR10938:SF0">
    <property type="entry name" value="TRANSLATION INITIATION FACTOR IF-3, MITOCHONDRIAL"/>
    <property type="match status" value="1"/>
</dbReference>
<evidence type="ECO:0000313" key="6">
    <source>
        <dbReference type="EMBL" id="KAG5948844.1"/>
    </source>
</evidence>
<gene>
    <name evidence="6" type="ORF">E4U60_000626</name>
</gene>
<comment type="caution">
    <text evidence="6">The sequence shown here is derived from an EMBL/GenBank/DDBJ whole genome shotgun (WGS) entry which is preliminary data.</text>
</comment>
<feature type="domain" description="Translation initiation factor 3 C-terminal" evidence="5">
    <location>
        <begin position="186"/>
        <end position="269"/>
    </location>
</feature>
<dbReference type="Proteomes" id="UP000706124">
    <property type="component" value="Unassembled WGS sequence"/>
</dbReference>
<name>A0A9P7MIS5_9HYPO</name>
<evidence type="ECO:0000256" key="3">
    <source>
        <dbReference type="ARBA" id="ARBA00022917"/>
    </source>
</evidence>
<dbReference type="GO" id="GO:0070124">
    <property type="term" value="P:mitochondrial translational initiation"/>
    <property type="evidence" value="ECO:0007669"/>
    <property type="project" value="TreeGrafter"/>
</dbReference>
<organism evidence="6 7">
    <name type="scientific">Claviceps pazoutovae</name>
    <dbReference type="NCBI Taxonomy" id="1649127"/>
    <lineage>
        <taxon>Eukaryota</taxon>
        <taxon>Fungi</taxon>
        <taxon>Dikarya</taxon>
        <taxon>Ascomycota</taxon>
        <taxon>Pezizomycotina</taxon>
        <taxon>Sordariomycetes</taxon>
        <taxon>Hypocreomycetidae</taxon>
        <taxon>Hypocreales</taxon>
        <taxon>Clavicipitaceae</taxon>
        <taxon>Claviceps</taxon>
    </lineage>
</organism>
<dbReference type="GO" id="GO:0043022">
    <property type="term" value="F:ribosome binding"/>
    <property type="evidence" value="ECO:0007669"/>
    <property type="project" value="TreeGrafter"/>
</dbReference>
<dbReference type="SUPFAM" id="SSF55200">
    <property type="entry name" value="Translation initiation factor IF3, C-terminal domain"/>
    <property type="match status" value="1"/>
</dbReference>
<dbReference type="Gene3D" id="3.30.110.10">
    <property type="entry name" value="Translation initiation factor 3 (IF-3), C-terminal domain"/>
    <property type="match status" value="1"/>
</dbReference>
<evidence type="ECO:0000256" key="4">
    <source>
        <dbReference type="SAM" id="MobiDB-lite"/>
    </source>
</evidence>
<protein>
    <recommendedName>
        <fullName evidence="5">Translation initiation factor 3 C-terminal domain-containing protein</fullName>
    </recommendedName>
</protein>
<dbReference type="InterPro" id="IPR019815">
    <property type="entry name" value="Translation_initiation_fac_3_C"/>
</dbReference>
<dbReference type="EMBL" id="SRPO01000012">
    <property type="protein sequence ID" value="KAG5948844.1"/>
    <property type="molecule type" value="Genomic_DNA"/>
</dbReference>
<dbReference type="GO" id="GO:0003743">
    <property type="term" value="F:translation initiation factor activity"/>
    <property type="evidence" value="ECO:0007669"/>
    <property type="project" value="UniProtKB-KW"/>
</dbReference>
<feature type="region of interest" description="Disordered" evidence="4">
    <location>
        <begin position="51"/>
        <end position="103"/>
    </location>
</feature>
<evidence type="ECO:0000259" key="5">
    <source>
        <dbReference type="Pfam" id="PF00707"/>
    </source>
</evidence>
<keyword evidence="2" id="KW-0396">Initiation factor</keyword>
<feature type="compositionally biased region" description="Basic and acidic residues" evidence="4">
    <location>
        <begin position="72"/>
        <end position="93"/>
    </location>
</feature>
<evidence type="ECO:0000256" key="2">
    <source>
        <dbReference type="ARBA" id="ARBA00022540"/>
    </source>
</evidence>
<proteinExistence type="inferred from homology"/>
<keyword evidence="7" id="KW-1185">Reference proteome</keyword>
<dbReference type="AlphaFoldDB" id="A0A9P7MIS5"/>